<comment type="caution">
    <text evidence="3">The sequence shown here is derived from an EMBL/GenBank/DDBJ whole genome shotgun (WGS) entry which is preliminary data.</text>
</comment>
<protein>
    <recommendedName>
        <fullName evidence="2">DUF1707 domain-containing protein</fullName>
    </recommendedName>
</protein>
<keyword evidence="1" id="KW-0812">Transmembrane</keyword>
<evidence type="ECO:0000259" key="2">
    <source>
        <dbReference type="Pfam" id="PF08044"/>
    </source>
</evidence>
<feature type="transmembrane region" description="Helical" evidence="1">
    <location>
        <begin position="81"/>
        <end position="104"/>
    </location>
</feature>
<dbReference type="PANTHER" id="PTHR40763:SF5">
    <property type="entry name" value="MEMBRANE PROTEIN"/>
    <property type="match status" value="1"/>
</dbReference>
<dbReference type="AlphaFoldDB" id="A0A8J3CC40"/>
<feature type="domain" description="DUF1707" evidence="2">
    <location>
        <begin position="11"/>
        <end position="62"/>
    </location>
</feature>
<name>A0A8J3CC40_9PSEU</name>
<keyword evidence="1" id="KW-1133">Transmembrane helix</keyword>
<dbReference type="Proteomes" id="UP000637578">
    <property type="component" value="Unassembled WGS sequence"/>
</dbReference>
<keyword evidence="4" id="KW-1185">Reference proteome</keyword>
<dbReference type="EMBL" id="BMMK01000009">
    <property type="protein sequence ID" value="GGM51712.1"/>
    <property type="molecule type" value="Genomic_DNA"/>
</dbReference>
<dbReference type="RefSeq" id="WP_189056843.1">
    <property type="nucleotide sequence ID" value="NZ_BMMK01000009.1"/>
</dbReference>
<feature type="transmembrane region" description="Helical" evidence="1">
    <location>
        <begin position="110"/>
        <end position="130"/>
    </location>
</feature>
<reference evidence="3" key="1">
    <citation type="journal article" date="2014" name="Int. J. Syst. Evol. Microbiol.">
        <title>Complete genome sequence of Corynebacterium casei LMG S-19264T (=DSM 44701T), isolated from a smear-ripened cheese.</title>
        <authorList>
            <consortium name="US DOE Joint Genome Institute (JGI-PGF)"/>
            <person name="Walter F."/>
            <person name="Albersmeier A."/>
            <person name="Kalinowski J."/>
            <person name="Ruckert C."/>
        </authorList>
    </citation>
    <scope>NUCLEOTIDE SEQUENCE</scope>
    <source>
        <strain evidence="3">CGMCC 4.5737</strain>
    </source>
</reference>
<reference evidence="3" key="2">
    <citation type="submission" date="2020-09" db="EMBL/GenBank/DDBJ databases">
        <authorList>
            <person name="Sun Q."/>
            <person name="Zhou Y."/>
        </authorList>
    </citation>
    <scope>NUCLEOTIDE SEQUENCE</scope>
    <source>
        <strain evidence="3">CGMCC 4.5737</strain>
    </source>
</reference>
<dbReference type="InterPro" id="IPR012551">
    <property type="entry name" value="DUF1707_SHOCT-like"/>
</dbReference>
<evidence type="ECO:0000313" key="3">
    <source>
        <dbReference type="EMBL" id="GGM51712.1"/>
    </source>
</evidence>
<evidence type="ECO:0000313" key="4">
    <source>
        <dbReference type="Proteomes" id="UP000637578"/>
    </source>
</evidence>
<dbReference type="Pfam" id="PF08044">
    <property type="entry name" value="DUF1707"/>
    <property type="match status" value="1"/>
</dbReference>
<gene>
    <name evidence="3" type="ORF">GCM10012275_23260</name>
</gene>
<proteinExistence type="predicted"/>
<evidence type="ECO:0000256" key="1">
    <source>
        <dbReference type="SAM" id="Phobius"/>
    </source>
</evidence>
<sequence>MSDLVHPDDQRVSDADRKAMQDTLRQAHEAGLIDLAEFDDRTRVAWAARTRRELNRLLADLPAAWRDRRPARNPGRTAMKVLAIIWAALSAVNLTIWVLVGITVEWVHPWWVWVAGPPGAVLAVLWGIGIGRKRGPEGPRPLP</sequence>
<keyword evidence="1" id="KW-0472">Membrane</keyword>
<dbReference type="PANTHER" id="PTHR40763">
    <property type="entry name" value="MEMBRANE PROTEIN-RELATED"/>
    <property type="match status" value="1"/>
</dbReference>
<accession>A0A8J3CC40</accession>
<organism evidence="3 4">
    <name type="scientific">Longimycelium tulufanense</name>
    <dbReference type="NCBI Taxonomy" id="907463"/>
    <lineage>
        <taxon>Bacteria</taxon>
        <taxon>Bacillati</taxon>
        <taxon>Actinomycetota</taxon>
        <taxon>Actinomycetes</taxon>
        <taxon>Pseudonocardiales</taxon>
        <taxon>Pseudonocardiaceae</taxon>
        <taxon>Longimycelium</taxon>
    </lineage>
</organism>